<dbReference type="InterPro" id="IPR000048">
    <property type="entry name" value="IQ_motif_EF-hand-BS"/>
</dbReference>
<dbReference type="Pfam" id="PF00350">
    <property type="entry name" value="Dynamin_N"/>
    <property type="match status" value="1"/>
</dbReference>
<dbReference type="PROSITE" id="PS00675">
    <property type="entry name" value="SIGMA54_INTERACT_1"/>
    <property type="match status" value="1"/>
</dbReference>
<evidence type="ECO:0000256" key="1">
    <source>
        <dbReference type="ARBA" id="ARBA00000885"/>
    </source>
</evidence>
<dbReference type="CDD" id="cd00078">
    <property type="entry name" value="HECTc"/>
    <property type="match status" value="1"/>
</dbReference>
<dbReference type="InterPro" id="IPR025662">
    <property type="entry name" value="Sigma_54_int_dom_ATP-bd_1"/>
</dbReference>
<dbReference type="InterPro" id="IPR000569">
    <property type="entry name" value="HECT_dom"/>
</dbReference>
<dbReference type="InterPro" id="IPR045063">
    <property type="entry name" value="Dynamin_N"/>
</dbReference>
<dbReference type="Gene3D" id="3.30.2410.10">
    <property type="entry name" value="Hect, E3 ligase catalytic domain"/>
    <property type="match status" value="1"/>
</dbReference>
<feature type="coiled-coil region" evidence="7">
    <location>
        <begin position="992"/>
        <end position="1021"/>
    </location>
</feature>
<evidence type="ECO:0000256" key="5">
    <source>
        <dbReference type="ARBA" id="ARBA00022786"/>
    </source>
</evidence>
<evidence type="ECO:0000313" key="12">
    <source>
        <dbReference type="Proteomes" id="UP001164746"/>
    </source>
</evidence>
<dbReference type="Proteomes" id="UP001164746">
    <property type="component" value="Chromosome 13"/>
</dbReference>
<reference evidence="11" key="1">
    <citation type="submission" date="2022-11" db="EMBL/GenBank/DDBJ databases">
        <title>Centuries of genome instability and evolution in soft-shell clam transmissible cancer (bioRxiv).</title>
        <authorList>
            <person name="Hart S.F.M."/>
            <person name="Yonemitsu M.A."/>
            <person name="Giersch R.M."/>
            <person name="Beal B.F."/>
            <person name="Arriagada G."/>
            <person name="Davis B.W."/>
            <person name="Ostrander E.A."/>
            <person name="Goff S.P."/>
            <person name="Metzger M.J."/>
        </authorList>
    </citation>
    <scope>NUCLEOTIDE SEQUENCE</scope>
    <source>
        <strain evidence="11">MELC-2E11</strain>
        <tissue evidence="11">Siphon/mantle</tissue>
    </source>
</reference>
<accession>A0ABY7FR59</accession>
<dbReference type="SUPFAM" id="SSF56204">
    <property type="entry name" value="Hect, E3 ligase catalytic domain"/>
    <property type="match status" value="1"/>
</dbReference>
<dbReference type="PROSITE" id="PS50096">
    <property type="entry name" value="IQ"/>
    <property type="match status" value="1"/>
</dbReference>
<dbReference type="PROSITE" id="PS50011">
    <property type="entry name" value="PROTEIN_KINASE_DOM"/>
    <property type="match status" value="1"/>
</dbReference>
<dbReference type="Gene3D" id="1.10.510.10">
    <property type="entry name" value="Transferase(Phosphotransferase) domain 1"/>
    <property type="match status" value="1"/>
</dbReference>
<dbReference type="PANTHER" id="PTHR45700:SF2">
    <property type="entry name" value="UBIQUITIN-PROTEIN LIGASE E3C"/>
    <property type="match status" value="1"/>
</dbReference>
<feature type="compositionally biased region" description="Acidic residues" evidence="8">
    <location>
        <begin position="1304"/>
        <end position="1320"/>
    </location>
</feature>
<keyword evidence="5 6" id="KW-0833">Ubl conjugation pathway</keyword>
<keyword evidence="4" id="KW-0808">Transferase</keyword>
<dbReference type="InterPro" id="IPR035983">
    <property type="entry name" value="Hect_E3_ubiquitin_ligase"/>
</dbReference>
<keyword evidence="7" id="KW-0175">Coiled coil</keyword>
<comment type="pathway">
    <text evidence="2">Protein modification; protein ubiquitination.</text>
</comment>
<feature type="domain" description="HECT" evidence="10">
    <location>
        <begin position="1679"/>
        <end position="2018"/>
    </location>
</feature>
<dbReference type="Gene3D" id="3.40.50.300">
    <property type="entry name" value="P-loop containing nucleotide triphosphate hydrolases"/>
    <property type="match status" value="1"/>
</dbReference>
<evidence type="ECO:0000259" key="9">
    <source>
        <dbReference type="PROSITE" id="PS50011"/>
    </source>
</evidence>
<sequence length="2018" mass="230241">MAAQYIVADDNLLQEDEKIDKLNMKEAIMMCRKHKIEFSQIKQLHKLRQEIKLHRLSKGSSREQFEDFFQEHTNDEQPRKDAMCDVFEQTIEYTRVIQSAEETAVEELVKAFPNIIAQLESECMKVKHQVAPILVLGETGSGKSTFINLLLGAEILPSSLLSNTHVICKIRYSDNQTYKAICYPVDDREPDIEITDNESRFKAKIAEMVQAIKDGTPVYKRAEIYLPYNILKGGLTIVDSPGVGETAEMENLVLDYVVNAAAFIYVIDITNAGGVQERVERLLQNVCRRALTDETLMRPEIAIFICNKWDEVELDDREDVLQDTRKKIKKLWPGCEDDQIIPFSTVEAQYIQSQKGVAPKFSLLLGKLKRLMPEAQDMVILKGCSVLKTYLDRSRTIFETRLKYIKLDGDKKLEMRTKTKGRLREIQNKVEAFSESELPTEPEWEKAAIQVRLKVYERIRSHIRIWESEHLDKTITVRLQDAILKEFPSLESELTNVENELAGRPEVDAKKALTITEEDTSVIPNFMQNIAGMPAAKKILLAPLLPLLLIGMVGRLPYVGFKQLERLISVNIMTKEFLAAKGSTEKMVAVCKKYAEKVFNSITDRISLKEVIKEDMQMLFDLLDGQENKMKRQIRLDLDLLQKLKAEMRQDADIEKVYEPLNAKFKILSFQLNHFMVMHFPTSIPNLTVAQAKNIEIGDTVICSGIMAEIKTARRYSLPFANRSTDVCIRRQKHKVEFADVDRYKQILKAYGDTGKVNFQKCLCFWTSGGSEDRLCQVFEPLQCSLRMYLDLKTGDPDFMNNRYNSYLKMMRSIVVGLEYMHDESRKWVHFDLSLDTIGVDMTGEVKLTNICLERPVSIPLPKKGKVKIVDYVHLSPRLLKIEMLGGSVNFIKSVKMNNSRIGRDGSGHDCDGVCYTSRDDMYSVGMVMWEMWTGEKFEAKKGIIAIDESVSTDDECSSELEETVGETNRLEAIRGVMQSKGIRGSLIEEERSSLLKRAQEEREKRENQRLKQENAVKIQKFYRGYRVRKQQKEAMRVQFDRLQLMLQKGPFTVWLSQQLVKHKDTYLKFLQADPRNGQQQVKNILLLCLRHLRAISSSGEPIAIPMRMLEVFTSSTSIADTNYLKSVWRWLIENDYFECMRCLLERKVPASLEKSHTPPTPVAASIFELILTPIRFAEACKDTLFSNQVLGSVCKSLLCPAYSEQISQFLIPAMAYGKYPFPFVDLITTLVVQCRESGIGEGKNKGYGRTLDRRTIRVDLTPWLLGAFVTLGAKQIESLSQAKVSEYVEVLQYLLPSLPSANDPDDDGDSDSEEDMEVEDYASGAGGLAELREDCLSALDSPSHVTHIVGLVGRGDAQLLYAVAVICHTLMAHHRYSIHRRRLLYSLAYNPQFIKNLWQCCVGQTMVTATRTETSLIMMLSRGLTMSEREMGRIVPLLSTFCSMFSHSLHTLHDADFYGDDTGNASSMPFNLLELIQMVIALRDVCLGIIELAHPDAKPTINDDYRVALNRVGVPMRKSNAKEISKLTKQWGYLFKVTAGLVRQVYTRDARRSFCPKDLWLSDRVKIHADGSSQLYRSQASVFTHRPFRTMQSLSQVNEDDGGPPLSNKDVKNLVILTELPFVVSFHERVKILQKLINADRADYQGEMDHFMSANSVTVNIRRNYIYEDAFDKLSPENEPNLKLKMRVQLVNAAGLDEAGIDGGGIFREFLNVLLKTGFDPNRGFFSQTTDRLLYPNPQSKFLMEDFTKHYYFLGRMLGKALYENMLVELPFASFFLSKILSRHSGDLDIHHLASLDPEMYRNLLFLKHYDGDVGELGLDFSVVDNQFGETKIEELKPGGKNIPVTASNRIEYIHLMADYKLNKQIRHHCTAFRNGLSDLINLEWLRMFDQQELQVLISGAAVPINIADLRQHTNYSGGYADDHPMIKMFWEIVENFTDEQKRQLLKFVTSCSRPPLLGFKDLYPALCIHYGGNEPGRLPTASTCMNLLKLPEFKDFASLRDKLLYAIESGAGFELS</sequence>
<dbReference type="SUPFAM" id="SSF52540">
    <property type="entry name" value="P-loop containing nucleoside triphosphate hydrolases"/>
    <property type="match status" value="1"/>
</dbReference>
<dbReference type="InterPro" id="IPR027417">
    <property type="entry name" value="P-loop_NTPase"/>
</dbReference>
<dbReference type="PANTHER" id="PTHR45700">
    <property type="entry name" value="UBIQUITIN-PROTEIN LIGASE E3C"/>
    <property type="match status" value="1"/>
</dbReference>
<dbReference type="Pfam" id="PF00612">
    <property type="entry name" value="IQ"/>
    <property type="match status" value="1"/>
</dbReference>
<organism evidence="11 12">
    <name type="scientific">Mya arenaria</name>
    <name type="common">Soft-shell clam</name>
    <dbReference type="NCBI Taxonomy" id="6604"/>
    <lineage>
        <taxon>Eukaryota</taxon>
        <taxon>Metazoa</taxon>
        <taxon>Spiralia</taxon>
        <taxon>Lophotrochozoa</taxon>
        <taxon>Mollusca</taxon>
        <taxon>Bivalvia</taxon>
        <taxon>Autobranchia</taxon>
        <taxon>Heteroconchia</taxon>
        <taxon>Euheterodonta</taxon>
        <taxon>Imparidentia</taxon>
        <taxon>Neoheterodontei</taxon>
        <taxon>Myida</taxon>
        <taxon>Myoidea</taxon>
        <taxon>Myidae</taxon>
        <taxon>Mya</taxon>
    </lineage>
</organism>
<protein>
    <recommendedName>
        <fullName evidence="3">HECT-type E3 ubiquitin transferase</fullName>
        <ecNumber evidence="3">2.3.2.26</ecNumber>
    </recommendedName>
</protein>
<dbReference type="InterPro" id="IPR044611">
    <property type="entry name" value="E3A/B/C-like"/>
</dbReference>
<dbReference type="CDD" id="cd23767">
    <property type="entry name" value="IQCD"/>
    <property type="match status" value="1"/>
</dbReference>
<dbReference type="EC" id="2.3.2.26" evidence="3"/>
<evidence type="ECO:0000313" key="11">
    <source>
        <dbReference type="EMBL" id="WAR23386.1"/>
    </source>
</evidence>
<evidence type="ECO:0000256" key="4">
    <source>
        <dbReference type="ARBA" id="ARBA00022679"/>
    </source>
</evidence>
<evidence type="ECO:0000256" key="2">
    <source>
        <dbReference type="ARBA" id="ARBA00004906"/>
    </source>
</evidence>
<dbReference type="Gene3D" id="3.30.2160.10">
    <property type="entry name" value="Hect, E3 ligase catalytic domain"/>
    <property type="match status" value="1"/>
</dbReference>
<evidence type="ECO:0000259" key="10">
    <source>
        <dbReference type="PROSITE" id="PS50237"/>
    </source>
</evidence>
<feature type="active site" description="Glycyl thioester intermediate" evidence="6">
    <location>
        <position position="1986"/>
    </location>
</feature>
<dbReference type="InterPro" id="IPR000719">
    <property type="entry name" value="Prot_kinase_dom"/>
</dbReference>
<proteinExistence type="predicted"/>
<evidence type="ECO:0000256" key="8">
    <source>
        <dbReference type="SAM" id="MobiDB-lite"/>
    </source>
</evidence>
<dbReference type="SMART" id="SM00119">
    <property type="entry name" value="HECTc"/>
    <property type="match status" value="1"/>
</dbReference>
<dbReference type="EMBL" id="CP111024">
    <property type="protein sequence ID" value="WAR23386.1"/>
    <property type="molecule type" value="Genomic_DNA"/>
</dbReference>
<dbReference type="SUPFAM" id="SSF56112">
    <property type="entry name" value="Protein kinase-like (PK-like)"/>
    <property type="match status" value="1"/>
</dbReference>
<dbReference type="Pfam" id="PF00632">
    <property type="entry name" value="HECT"/>
    <property type="match status" value="1"/>
</dbReference>
<evidence type="ECO:0000256" key="7">
    <source>
        <dbReference type="SAM" id="Coils"/>
    </source>
</evidence>
<feature type="region of interest" description="Disordered" evidence="8">
    <location>
        <begin position="1299"/>
        <end position="1320"/>
    </location>
</feature>
<name>A0ABY7FR59_MYAAR</name>
<dbReference type="PROSITE" id="PS50237">
    <property type="entry name" value="HECT"/>
    <property type="match status" value="1"/>
</dbReference>
<keyword evidence="12" id="KW-1185">Reference proteome</keyword>
<evidence type="ECO:0000256" key="6">
    <source>
        <dbReference type="PROSITE-ProRule" id="PRU00104"/>
    </source>
</evidence>
<comment type="catalytic activity">
    <reaction evidence="1">
        <text>S-ubiquitinyl-[E2 ubiquitin-conjugating enzyme]-L-cysteine + [acceptor protein]-L-lysine = [E2 ubiquitin-conjugating enzyme]-L-cysteine + N(6)-ubiquitinyl-[acceptor protein]-L-lysine.</text>
        <dbReference type="EC" id="2.3.2.26"/>
    </reaction>
</comment>
<gene>
    <name evidence="11" type="ORF">MAR_037055</name>
</gene>
<evidence type="ECO:0000256" key="3">
    <source>
        <dbReference type="ARBA" id="ARBA00012485"/>
    </source>
</evidence>
<dbReference type="SMART" id="SM00015">
    <property type="entry name" value="IQ"/>
    <property type="match status" value="1"/>
</dbReference>
<dbReference type="Gene3D" id="3.90.1750.10">
    <property type="entry name" value="Hect, E3 ligase catalytic domains"/>
    <property type="match status" value="1"/>
</dbReference>
<feature type="domain" description="Protein kinase" evidence="9">
    <location>
        <begin position="696"/>
        <end position="1023"/>
    </location>
</feature>
<dbReference type="InterPro" id="IPR011009">
    <property type="entry name" value="Kinase-like_dom_sf"/>
</dbReference>